<sequence length="346" mass="37322">MLPLLATIPPPPGTGGFELGPLDVRLYGVLIALGAYLGLRLTVARYQRLGGDADVAEKAALVALAGGFVGARIGYVIPRLDHFLANPQEILAIWQGGLTLFGGLFGGSLAGLLYARARSMDVAGFAHAIAPALPLAQAIGRWGNYFNQELYGRPTDLPWALEVEPAHRRPGFEQFETFHPTFLYESIWNALLVLVLLRIDRTGRVRRGGLLFVYLIGYGIGRAWIEALRIDTAERYLGWSRNNWIALLVVIGGAIGLWWWQRRPVTATPDTATGPTDHAADAGDPDHTGHAEHAEHAEHADARQRPGDDTGPASSRPHDPTRSRPGSSELGAAGSGDTDAADDDPR</sequence>
<name>A0A8J3ETU2_9ACTN</name>
<dbReference type="EMBL" id="BMHA01000006">
    <property type="protein sequence ID" value="GGI06286.1"/>
    <property type="molecule type" value="Genomic_DNA"/>
</dbReference>
<dbReference type="GO" id="GO:0042158">
    <property type="term" value="P:lipoprotein biosynthetic process"/>
    <property type="evidence" value="ECO:0007669"/>
    <property type="project" value="UniProtKB-UniRule"/>
</dbReference>
<evidence type="ECO:0000256" key="5">
    <source>
        <dbReference type="ARBA" id="ARBA00022989"/>
    </source>
</evidence>
<evidence type="ECO:0000256" key="4">
    <source>
        <dbReference type="ARBA" id="ARBA00022692"/>
    </source>
</evidence>
<dbReference type="NCBIfam" id="TIGR00544">
    <property type="entry name" value="lgt"/>
    <property type="match status" value="1"/>
</dbReference>
<comment type="similarity">
    <text evidence="1 7">Belongs to the Lgt family.</text>
</comment>
<feature type="transmembrane region" description="Helical" evidence="7">
    <location>
        <begin position="55"/>
        <end position="77"/>
    </location>
</feature>
<feature type="transmembrane region" description="Helical" evidence="7">
    <location>
        <begin position="211"/>
        <end position="230"/>
    </location>
</feature>
<keyword evidence="10" id="KW-1185">Reference proteome</keyword>
<gene>
    <name evidence="7" type="primary">lgt</name>
    <name evidence="9" type="ORF">GCM10011354_18330</name>
</gene>
<evidence type="ECO:0000256" key="7">
    <source>
        <dbReference type="HAMAP-Rule" id="MF_01147"/>
    </source>
</evidence>
<dbReference type="Pfam" id="PF01790">
    <property type="entry name" value="LGT"/>
    <property type="match status" value="1"/>
</dbReference>
<evidence type="ECO:0000313" key="10">
    <source>
        <dbReference type="Proteomes" id="UP000650511"/>
    </source>
</evidence>
<reference evidence="9" key="2">
    <citation type="submission" date="2020-09" db="EMBL/GenBank/DDBJ databases">
        <authorList>
            <person name="Sun Q."/>
            <person name="Zhou Y."/>
        </authorList>
    </citation>
    <scope>NUCLEOTIDE SEQUENCE</scope>
    <source>
        <strain evidence="9">CGMCC 1.14988</strain>
    </source>
</reference>
<dbReference type="AlphaFoldDB" id="A0A8J3ETU2"/>
<feature type="binding site" evidence="7">
    <location>
        <position position="141"/>
    </location>
    <ligand>
        <name>a 1,2-diacyl-sn-glycero-3-phospho-(1'-sn-glycerol)</name>
        <dbReference type="ChEBI" id="CHEBI:64716"/>
    </ligand>
</feature>
<feature type="compositionally biased region" description="Basic and acidic residues" evidence="8">
    <location>
        <begin position="278"/>
        <end position="308"/>
    </location>
</feature>
<organism evidence="9 10">
    <name type="scientific">Egicoccus halophilus</name>
    <dbReference type="NCBI Taxonomy" id="1670830"/>
    <lineage>
        <taxon>Bacteria</taxon>
        <taxon>Bacillati</taxon>
        <taxon>Actinomycetota</taxon>
        <taxon>Nitriliruptoria</taxon>
        <taxon>Egicoccales</taxon>
        <taxon>Egicoccaceae</taxon>
        <taxon>Egicoccus</taxon>
    </lineage>
</organism>
<reference evidence="9" key="1">
    <citation type="journal article" date="2014" name="Int. J. Syst. Evol. Microbiol.">
        <title>Complete genome sequence of Corynebacterium casei LMG S-19264T (=DSM 44701T), isolated from a smear-ripened cheese.</title>
        <authorList>
            <consortium name="US DOE Joint Genome Institute (JGI-PGF)"/>
            <person name="Walter F."/>
            <person name="Albersmeier A."/>
            <person name="Kalinowski J."/>
            <person name="Ruckert C."/>
        </authorList>
    </citation>
    <scope>NUCLEOTIDE SEQUENCE</scope>
    <source>
        <strain evidence="9">CGMCC 1.14988</strain>
    </source>
</reference>
<evidence type="ECO:0000256" key="3">
    <source>
        <dbReference type="ARBA" id="ARBA00022679"/>
    </source>
</evidence>
<proteinExistence type="inferred from homology"/>
<evidence type="ECO:0000256" key="1">
    <source>
        <dbReference type="ARBA" id="ARBA00007150"/>
    </source>
</evidence>
<dbReference type="GO" id="GO:0008961">
    <property type="term" value="F:phosphatidylglycerol-prolipoprotein diacylglyceryl transferase activity"/>
    <property type="evidence" value="ECO:0007669"/>
    <property type="project" value="UniProtKB-UniRule"/>
</dbReference>
<dbReference type="GO" id="GO:0005886">
    <property type="term" value="C:plasma membrane"/>
    <property type="evidence" value="ECO:0007669"/>
    <property type="project" value="UniProtKB-SubCell"/>
</dbReference>
<protein>
    <recommendedName>
        <fullName evidence="7">Phosphatidylglycerol--prolipoprotein diacylglyceryl transferase</fullName>
        <ecNumber evidence="7">2.5.1.145</ecNumber>
    </recommendedName>
</protein>
<feature type="region of interest" description="Disordered" evidence="8">
    <location>
        <begin position="269"/>
        <end position="346"/>
    </location>
</feature>
<dbReference type="PANTHER" id="PTHR30589:SF0">
    <property type="entry name" value="PHOSPHATIDYLGLYCEROL--PROLIPOPROTEIN DIACYLGLYCERYL TRANSFERASE"/>
    <property type="match status" value="1"/>
</dbReference>
<comment type="caution">
    <text evidence="9">The sequence shown here is derived from an EMBL/GenBank/DDBJ whole genome shotgun (WGS) entry which is preliminary data.</text>
</comment>
<comment type="pathway">
    <text evidence="7">Protein modification; lipoprotein biosynthesis (diacylglyceryl transfer).</text>
</comment>
<evidence type="ECO:0000256" key="6">
    <source>
        <dbReference type="ARBA" id="ARBA00023136"/>
    </source>
</evidence>
<dbReference type="InterPro" id="IPR001640">
    <property type="entry name" value="Lgt"/>
</dbReference>
<dbReference type="EC" id="2.5.1.145" evidence="7"/>
<keyword evidence="5 7" id="KW-1133">Transmembrane helix</keyword>
<feature type="transmembrane region" description="Helical" evidence="7">
    <location>
        <begin position="242"/>
        <end position="260"/>
    </location>
</feature>
<keyword evidence="3 7" id="KW-0808">Transferase</keyword>
<keyword evidence="2 7" id="KW-1003">Cell membrane</keyword>
<dbReference type="Proteomes" id="UP000650511">
    <property type="component" value="Unassembled WGS sequence"/>
</dbReference>
<accession>A0A8J3ETU2</accession>
<comment type="function">
    <text evidence="7">Catalyzes the transfer of the diacylglyceryl group from phosphatidylglycerol to the sulfhydryl group of the N-terminal cysteine of a prolipoprotein, the first step in the formation of mature lipoproteins.</text>
</comment>
<dbReference type="UniPathway" id="UPA00664"/>
<keyword evidence="4 7" id="KW-0812">Transmembrane</keyword>
<dbReference type="HAMAP" id="MF_01147">
    <property type="entry name" value="Lgt"/>
    <property type="match status" value="1"/>
</dbReference>
<evidence type="ECO:0000313" key="9">
    <source>
        <dbReference type="EMBL" id="GGI06286.1"/>
    </source>
</evidence>
<dbReference type="PROSITE" id="PS01311">
    <property type="entry name" value="LGT"/>
    <property type="match status" value="1"/>
</dbReference>
<evidence type="ECO:0000256" key="8">
    <source>
        <dbReference type="SAM" id="MobiDB-lite"/>
    </source>
</evidence>
<dbReference type="PANTHER" id="PTHR30589">
    <property type="entry name" value="PROLIPOPROTEIN DIACYLGLYCERYL TRANSFERASE"/>
    <property type="match status" value="1"/>
</dbReference>
<dbReference type="RefSeq" id="WP_165404115.1">
    <property type="nucleotide sequence ID" value="NZ_BMHA01000006.1"/>
</dbReference>
<evidence type="ECO:0000256" key="2">
    <source>
        <dbReference type="ARBA" id="ARBA00022475"/>
    </source>
</evidence>
<keyword evidence="6 7" id="KW-0472">Membrane</keyword>
<feature type="transmembrane region" description="Helical" evidence="7">
    <location>
        <begin position="92"/>
        <end position="115"/>
    </location>
</feature>
<feature type="transmembrane region" description="Helical" evidence="7">
    <location>
        <begin position="24"/>
        <end position="43"/>
    </location>
</feature>
<comment type="subcellular location">
    <subcellularLocation>
        <location evidence="7">Cell membrane</location>
        <topology evidence="7">Multi-pass membrane protein</topology>
    </subcellularLocation>
</comment>
<comment type="catalytic activity">
    <reaction evidence="7">
        <text>L-cysteinyl-[prolipoprotein] + a 1,2-diacyl-sn-glycero-3-phospho-(1'-sn-glycerol) = an S-1,2-diacyl-sn-glyceryl-L-cysteinyl-[prolipoprotein] + sn-glycerol 1-phosphate + H(+)</text>
        <dbReference type="Rhea" id="RHEA:56712"/>
        <dbReference type="Rhea" id="RHEA-COMP:14679"/>
        <dbReference type="Rhea" id="RHEA-COMP:14680"/>
        <dbReference type="ChEBI" id="CHEBI:15378"/>
        <dbReference type="ChEBI" id="CHEBI:29950"/>
        <dbReference type="ChEBI" id="CHEBI:57685"/>
        <dbReference type="ChEBI" id="CHEBI:64716"/>
        <dbReference type="ChEBI" id="CHEBI:140658"/>
        <dbReference type="EC" id="2.5.1.145"/>
    </reaction>
</comment>